<dbReference type="OMA" id="VQFRTHP"/>
<evidence type="ECO:0000256" key="7">
    <source>
        <dbReference type="ARBA" id="ARBA00023034"/>
    </source>
</evidence>
<keyword evidence="6 10" id="KW-0653">Protein transport</keyword>
<accession>A0A0E9NJV8</accession>
<keyword evidence="5 10" id="KW-0931">ER-Golgi transport</keyword>
<comment type="caution">
    <text evidence="14">The sequence shown here is derived from an EMBL/GenBank/DDBJ whole genome shotgun (WGS) entry which is preliminary data.</text>
</comment>
<keyword evidence="9 10" id="KW-0968">Cytoplasmic vesicle</keyword>
<dbReference type="PANTHER" id="PTHR10121:SF0">
    <property type="entry name" value="COATOMER SUBUNIT DELTA"/>
    <property type="match status" value="1"/>
</dbReference>
<evidence type="ECO:0000256" key="1">
    <source>
        <dbReference type="ARBA" id="ARBA00010516"/>
    </source>
</evidence>
<keyword evidence="4 10" id="KW-0963">Cytoplasm</keyword>
<protein>
    <recommendedName>
        <fullName evidence="10">Coatomer subunit delta</fullName>
    </recommendedName>
</protein>
<keyword evidence="15" id="KW-1185">Reference proteome</keyword>
<feature type="domain" description="MHD" evidence="13">
    <location>
        <begin position="297"/>
        <end position="528"/>
    </location>
</feature>
<dbReference type="SUPFAM" id="SSF49447">
    <property type="entry name" value="Second domain of Mu2 adaptin subunit (ap50) of ap2 adaptor"/>
    <property type="match status" value="1"/>
</dbReference>
<name>A0A0E9NJV8_SAICN</name>
<dbReference type="FunFam" id="3.30.450.60:FF:000003">
    <property type="entry name" value="Coatomer subunit delta"/>
    <property type="match status" value="1"/>
</dbReference>
<evidence type="ECO:0000256" key="11">
    <source>
        <dbReference type="RuleBase" id="RU366052"/>
    </source>
</evidence>
<dbReference type="GO" id="GO:0030126">
    <property type="term" value="C:COPI vesicle coat"/>
    <property type="evidence" value="ECO:0007669"/>
    <property type="project" value="UniProtKB-UniRule"/>
</dbReference>
<organism evidence="14 15">
    <name type="scientific">Saitoella complicata (strain BCRC 22490 / CBS 7301 / JCM 7358 / NBRC 10748 / NRRL Y-17804)</name>
    <dbReference type="NCBI Taxonomy" id="698492"/>
    <lineage>
        <taxon>Eukaryota</taxon>
        <taxon>Fungi</taxon>
        <taxon>Dikarya</taxon>
        <taxon>Ascomycota</taxon>
        <taxon>Taphrinomycotina</taxon>
        <taxon>Taphrinomycotina incertae sedis</taxon>
        <taxon>Saitoella</taxon>
    </lineage>
</organism>
<dbReference type="GO" id="GO:0006888">
    <property type="term" value="P:endoplasmic reticulum to Golgi vesicle-mediated transport"/>
    <property type="evidence" value="ECO:0007669"/>
    <property type="project" value="TreeGrafter"/>
</dbReference>
<reference evidence="14 15" key="1">
    <citation type="journal article" date="2011" name="J. Gen. Appl. Microbiol.">
        <title>Draft genome sequencing of the enigmatic yeast Saitoella complicata.</title>
        <authorList>
            <person name="Nishida H."/>
            <person name="Hamamoto M."/>
            <person name="Sugiyama J."/>
        </authorList>
    </citation>
    <scope>NUCLEOTIDE SEQUENCE [LARGE SCALE GENOMIC DNA]</scope>
    <source>
        <strain evidence="14 15">NRRL Y-17804</strain>
    </source>
</reference>
<reference evidence="14 15" key="3">
    <citation type="journal article" date="2015" name="Genome Announc.">
        <title>Draft Genome Sequence of the Archiascomycetous Yeast Saitoella complicata.</title>
        <authorList>
            <person name="Yamauchi K."/>
            <person name="Kondo S."/>
            <person name="Hamamoto M."/>
            <person name="Takahashi Y."/>
            <person name="Ogura Y."/>
            <person name="Hayashi T."/>
            <person name="Nishida H."/>
        </authorList>
    </citation>
    <scope>NUCLEOTIDE SEQUENCE [LARGE SCALE GENOMIC DNA]</scope>
    <source>
        <strain evidence="14 15">NRRL Y-17804</strain>
    </source>
</reference>
<keyword evidence="7 10" id="KW-0333">Golgi apparatus</keyword>
<dbReference type="Proteomes" id="UP000033140">
    <property type="component" value="Unassembled WGS sequence"/>
</dbReference>
<dbReference type="PANTHER" id="PTHR10121">
    <property type="entry name" value="COATOMER SUBUNIT DELTA"/>
    <property type="match status" value="1"/>
</dbReference>
<dbReference type="PROSITE" id="PS51072">
    <property type="entry name" value="MHD"/>
    <property type="match status" value="1"/>
</dbReference>
<evidence type="ECO:0000259" key="13">
    <source>
        <dbReference type="PROSITE" id="PS51072"/>
    </source>
</evidence>
<proteinExistence type="inferred from homology"/>
<dbReference type="GO" id="GO:0000139">
    <property type="term" value="C:Golgi membrane"/>
    <property type="evidence" value="ECO:0007669"/>
    <property type="project" value="UniProtKB-SubCell"/>
</dbReference>
<reference evidence="14 15" key="2">
    <citation type="journal article" date="2014" name="J. Gen. Appl. Microbiol.">
        <title>The early diverging ascomycetous budding yeast Saitoella complicata has three histone deacetylases belonging to the Clr6, Hos2, and Rpd3 lineages.</title>
        <authorList>
            <person name="Nishida H."/>
            <person name="Matsumoto T."/>
            <person name="Kondo S."/>
            <person name="Hamamoto M."/>
            <person name="Yoshikawa H."/>
        </authorList>
    </citation>
    <scope>NUCLEOTIDE SEQUENCE [LARGE SCALE GENOMIC DNA]</scope>
    <source>
        <strain evidence="14 15">NRRL Y-17804</strain>
    </source>
</reference>
<dbReference type="InterPro" id="IPR027059">
    <property type="entry name" value="Coatomer_dsu"/>
</dbReference>
<dbReference type="InterPro" id="IPR011012">
    <property type="entry name" value="Longin-like_dom_sf"/>
</dbReference>
<evidence type="ECO:0000313" key="15">
    <source>
        <dbReference type="Proteomes" id="UP000033140"/>
    </source>
</evidence>
<dbReference type="EMBL" id="BACD03000029">
    <property type="protein sequence ID" value="GAO50129.1"/>
    <property type="molecule type" value="Genomic_DNA"/>
</dbReference>
<evidence type="ECO:0000256" key="12">
    <source>
        <dbReference type="SAM" id="MobiDB-lite"/>
    </source>
</evidence>
<evidence type="ECO:0000313" key="14">
    <source>
        <dbReference type="EMBL" id="GAO50129.1"/>
    </source>
</evidence>
<evidence type="ECO:0000256" key="4">
    <source>
        <dbReference type="ARBA" id="ARBA00022490"/>
    </source>
</evidence>
<keyword evidence="8 10" id="KW-0472">Membrane</keyword>
<dbReference type="Pfam" id="PF00928">
    <property type="entry name" value="Adap_comp_sub"/>
    <property type="match status" value="1"/>
</dbReference>
<feature type="compositionally biased region" description="Basic and acidic residues" evidence="12">
    <location>
        <begin position="175"/>
        <end position="196"/>
    </location>
</feature>
<dbReference type="InterPro" id="IPR022775">
    <property type="entry name" value="AP_mu_sigma_su"/>
</dbReference>
<evidence type="ECO:0000256" key="10">
    <source>
        <dbReference type="RuleBase" id="RU364018"/>
    </source>
</evidence>
<comment type="subunit">
    <text evidence="2 10">Oligomeric complex that consists of at least the alpha, beta, beta', gamma, delta, epsilon and zeta subunits.</text>
</comment>
<dbReference type="AlphaFoldDB" id="A0A0E9NJV8"/>
<dbReference type="CDD" id="cd14830">
    <property type="entry name" value="Delta_COP_N"/>
    <property type="match status" value="1"/>
</dbReference>
<dbReference type="SUPFAM" id="SSF64356">
    <property type="entry name" value="SNARE-like"/>
    <property type="match status" value="1"/>
</dbReference>
<dbReference type="CDD" id="cd09254">
    <property type="entry name" value="AP_delta-COPI_MHD"/>
    <property type="match status" value="1"/>
</dbReference>
<feature type="region of interest" description="Disordered" evidence="12">
    <location>
        <begin position="175"/>
        <end position="253"/>
    </location>
</feature>
<dbReference type="GO" id="GO:0051645">
    <property type="term" value="P:Golgi localization"/>
    <property type="evidence" value="ECO:0007669"/>
    <property type="project" value="TreeGrafter"/>
</dbReference>
<dbReference type="STRING" id="698492.A0A0E9NJV8"/>
<keyword evidence="3 10" id="KW-0813">Transport</keyword>
<comment type="subcellular location">
    <subcellularLocation>
        <location evidence="10 11">Cytoplasm</location>
    </subcellularLocation>
    <subcellularLocation>
        <location evidence="10 11">Cytoplasmic vesicle</location>
        <location evidence="10 11">COPI-coated vesicle membrane</location>
        <topology evidence="10 11">Peripheral membrane protein</topology>
        <orientation evidence="10 11">Cytoplasmic side</orientation>
    </subcellularLocation>
    <subcellularLocation>
        <location evidence="10 11">Golgi apparatus membrane</location>
        <topology evidence="10 11">Peripheral membrane protein</topology>
        <orientation evidence="10 11">Cytoplasmic side</orientation>
    </subcellularLocation>
</comment>
<evidence type="ECO:0000256" key="8">
    <source>
        <dbReference type="ARBA" id="ARBA00023136"/>
    </source>
</evidence>
<dbReference type="Pfam" id="PF01217">
    <property type="entry name" value="Clat_adaptor_s"/>
    <property type="match status" value="1"/>
</dbReference>
<evidence type="ECO:0000256" key="5">
    <source>
        <dbReference type="ARBA" id="ARBA00022892"/>
    </source>
</evidence>
<evidence type="ECO:0000256" key="6">
    <source>
        <dbReference type="ARBA" id="ARBA00022927"/>
    </source>
</evidence>
<feature type="compositionally biased region" description="Low complexity" evidence="12">
    <location>
        <begin position="203"/>
        <end position="213"/>
    </location>
</feature>
<evidence type="ECO:0000256" key="2">
    <source>
        <dbReference type="ARBA" id="ARBA00011775"/>
    </source>
</evidence>
<gene>
    <name evidence="14" type="ORF">G7K_4264-t1</name>
</gene>
<dbReference type="InterPro" id="IPR028565">
    <property type="entry name" value="MHD"/>
</dbReference>
<comment type="function">
    <text evidence="10">The coatomer is a cytosolic protein complex that binds to dilysine motifs and reversibly associates with Golgi non-clathrin-coated vesicles, which further mediate biosynthetic protein transport from the ER, via the Golgi up to the trans Golgi network. Coatomer complex is required for budding from Golgi membranes, and is essential for the retrograde Golgi-to-ER transport of dilysine-tagged proteins.</text>
</comment>
<sequence length="528" mass="58512">MLYCRLSSLLRSVPEAESVRILLFHPNILLTIRDVAVLSRQFRDMTRTRIEGLLAAFPKLIDASGQHTTVETDNVRYVYQPLDELYMVLITNKQSNILQDIDTLHLFTQVVTSMCKTSDEREIARNAFELLSAFDEIVSLGYRENVNLSQVKNFLEMESHEEKIQDIIAKNKEMEATEERKRRAKQLEMQRREAAKAQRQNRASAYGSSGYSSVPSQTYTPEPTYEAPKPQPSYSKPAVSAPKGKGMQLGKKSKQSNVFEAARQEIAVEQAAPLMATPEPTAQPSYLDEAPARPTDQEPIHTEVTETISAKINHDGGVDSIEIKGDLQLQISAAEMTGLQLQIVGGDREGIQFQQHPNIDKAAFNASHVIIPKAKPFPVNRPLKVLRWRVQSTDESLLPLKVNCWPSGGDVTMEYELTSSDATLSNVVIRIPIPSGDATVADCTGSYDFNGSELSWIIPTIDASASSGSMEFQCADDDADIFPVQVEFELSETVSGVDIGDAELLEQAGVPVPFSKTVRVMAENYNVV</sequence>
<evidence type="ECO:0000256" key="3">
    <source>
        <dbReference type="ARBA" id="ARBA00022448"/>
    </source>
</evidence>
<dbReference type="Gene3D" id="3.30.450.60">
    <property type="match status" value="1"/>
</dbReference>
<dbReference type="Gene3D" id="2.60.40.1170">
    <property type="entry name" value="Mu homology domain, subdomain B"/>
    <property type="match status" value="2"/>
</dbReference>
<dbReference type="GO" id="GO:0015031">
    <property type="term" value="P:protein transport"/>
    <property type="evidence" value="ECO:0007669"/>
    <property type="project" value="UniProtKB-KW"/>
</dbReference>
<dbReference type="InterPro" id="IPR036168">
    <property type="entry name" value="AP2_Mu_C_sf"/>
</dbReference>
<evidence type="ECO:0000256" key="9">
    <source>
        <dbReference type="ARBA" id="ARBA00023329"/>
    </source>
</evidence>
<comment type="similarity">
    <text evidence="1 10">Belongs to the adaptor complexes medium subunit family. Delta-COP subfamily.</text>
</comment>
<dbReference type="GO" id="GO:0006890">
    <property type="term" value="P:retrograde vesicle-mediated transport, Golgi to endoplasmic reticulum"/>
    <property type="evidence" value="ECO:0007669"/>
    <property type="project" value="UniProtKB-UniRule"/>
</dbReference>